<dbReference type="NCBIfam" id="TIGR00768">
    <property type="entry name" value="rimK_fam"/>
    <property type="match status" value="1"/>
</dbReference>
<feature type="domain" description="ATP-grasp" evidence="11">
    <location>
        <begin position="97"/>
        <end position="283"/>
    </location>
</feature>
<sequence length="291" mass="31323">MVSSTAPRTALLASRMRFEEKRLLEVLDRRGIPRTVIDTRTVRHHLHDTPPPWDLVLNREISATKALYAALSYESAGVTVVNSAAAIETCGDKWRTSLALRAAGVPTPPAALALTAEAAEEAAEEIGYPVVLKPLVGSWGRRVALLPDAAALRTVLEYSEALPSPLAKLAYLQRYVDKPDRDIRVIVVGGTPIGAMYRTSDGWRTNVARGATTTSCPLTDDLAKLAATAARETGADLAGVDLVEDADGGLQVLEVNHGVEFKGFQEAHADRVDVAELIVERLVLDREVAES</sequence>
<keyword evidence="3" id="KW-0436">Ligase</keyword>
<keyword evidence="4" id="KW-0028">Amino-acid biosynthesis</keyword>
<protein>
    <submittedName>
        <fullName evidence="12">Lysine biosynthesis protein LysX</fullName>
    </submittedName>
</protein>
<comment type="similarity">
    <text evidence="2">Belongs to the RimK family. LysX subfamily.</text>
</comment>
<dbReference type="InterPro" id="IPR004666">
    <property type="entry name" value="Rp_bS6_RimK/Lys_biosynth_LsyX"/>
</dbReference>
<dbReference type="PANTHER" id="PTHR21621">
    <property type="entry name" value="RIBOSOMAL PROTEIN S6 MODIFICATION PROTEIN"/>
    <property type="match status" value="1"/>
</dbReference>
<dbReference type="Pfam" id="PF22626">
    <property type="entry name" value="LysX_preATP_grasp"/>
    <property type="match status" value="1"/>
</dbReference>
<dbReference type="SUPFAM" id="SSF56059">
    <property type="entry name" value="Glutathione synthetase ATP-binding domain-like"/>
    <property type="match status" value="1"/>
</dbReference>
<evidence type="ECO:0000256" key="7">
    <source>
        <dbReference type="ARBA" id="ARBA00022840"/>
    </source>
</evidence>
<dbReference type="InterPro" id="IPR013815">
    <property type="entry name" value="ATP_grasp_subdomain_1"/>
</dbReference>
<evidence type="ECO:0000256" key="8">
    <source>
        <dbReference type="ARBA" id="ARBA00022842"/>
    </source>
</evidence>
<evidence type="ECO:0000256" key="5">
    <source>
        <dbReference type="ARBA" id="ARBA00022723"/>
    </source>
</evidence>
<dbReference type="InterPro" id="IPR011761">
    <property type="entry name" value="ATP-grasp"/>
</dbReference>
<dbReference type="AlphaFoldDB" id="A0AB39M5X2"/>
<dbReference type="PROSITE" id="PS50975">
    <property type="entry name" value="ATP_GRASP"/>
    <property type="match status" value="1"/>
</dbReference>
<dbReference type="GO" id="GO:0046872">
    <property type="term" value="F:metal ion binding"/>
    <property type="evidence" value="ECO:0007669"/>
    <property type="project" value="UniProtKB-KW"/>
</dbReference>
<keyword evidence="7 10" id="KW-0067">ATP-binding</keyword>
<dbReference type="InterPro" id="IPR016185">
    <property type="entry name" value="PreATP-grasp_dom_sf"/>
</dbReference>
<keyword evidence="5" id="KW-0479">Metal-binding</keyword>
<evidence type="ECO:0000259" key="11">
    <source>
        <dbReference type="PROSITE" id="PS50975"/>
    </source>
</evidence>
<evidence type="ECO:0000256" key="9">
    <source>
        <dbReference type="ARBA" id="ARBA00029440"/>
    </source>
</evidence>
<reference evidence="12" key="1">
    <citation type="submission" date="2024-07" db="EMBL/GenBank/DDBJ databases">
        <authorList>
            <person name="Yu S.T."/>
        </authorList>
    </citation>
    <scope>NUCLEOTIDE SEQUENCE</scope>
    <source>
        <strain evidence="12">R08</strain>
    </source>
</reference>
<dbReference type="GO" id="GO:0005524">
    <property type="term" value="F:ATP binding"/>
    <property type="evidence" value="ECO:0007669"/>
    <property type="project" value="UniProtKB-UniRule"/>
</dbReference>
<accession>A0AB39M5X2</accession>
<organism evidence="12">
    <name type="scientific">Streptomyces sp. R08</name>
    <dbReference type="NCBI Taxonomy" id="3238624"/>
    <lineage>
        <taxon>Bacteria</taxon>
        <taxon>Bacillati</taxon>
        <taxon>Actinomycetota</taxon>
        <taxon>Actinomycetes</taxon>
        <taxon>Kitasatosporales</taxon>
        <taxon>Streptomycetaceae</taxon>
        <taxon>Streptomyces</taxon>
    </lineage>
</organism>
<evidence type="ECO:0000256" key="10">
    <source>
        <dbReference type="PROSITE-ProRule" id="PRU00409"/>
    </source>
</evidence>
<evidence type="ECO:0000313" key="12">
    <source>
        <dbReference type="EMBL" id="XDQ01297.1"/>
    </source>
</evidence>
<dbReference type="RefSeq" id="WP_369187724.1">
    <property type="nucleotide sequence ID" value="NZ_CP163431.1"/>
</dbReference>
<name>A0AB39M5X2_9ACTN</name>
<evidence type="ECO:0000256" key="1">
    <source>
        <dbReference type="ARBA" id="ARBA00001946"/>
    </source>
</evidence>
<dbReference type="InterPro" id="IPR054562">
    <property type="entry name" value="LysX/ArgX_preATP_grasp"/>
</dbReference>
<dbReference type="Pfam" id="PF08443">
    <property type="entry name" value="RimK"/>
    <property type="match status" value="1"/>
</dbReference>
<dbReference type="EMBL" id="CP163431">
    <property type="protein sequence ID" value="XDQ01297.1"/>
    <property type="molecule type" value="Genomic_DNA"/>
</dbReference>
<dbReference type="GO" id="GO:0043774">
    <property type="term" value="F:coenzyme F420-2 alpha-glutamyl ligase activity"/>
    <property type="evidence" value="ECO:0007669"/>
    <property type="project" value="TreeGrafter"/>
</dbReference>
<dbReference type="Gene3D" id="3.30.1490.20">
    <property type="entry name" value="ATP-grasp fold, A domain"/>
    <property type="match status" value="1"/>
</dbReference>
<gene>
    <name evidence="12" type="primary">lysX</name>
    <name evidence="12" type="ORF">AB5J58_14315</name>
</gene>
<comment type="cofactor">
    <cofactor evidence="1">
        <name>Mg(2+)</name>
        <dbReference type="ChEBI" id="CHEBI:18420"/>
    </cofactor>
</comment>
<dbReference type="Gene3D" id="3.40.50.20">
    <property type="match status" value="1"/>
</dbReference>
<evidence type="ECO:0000256" key="4">
    <source>
        <dbReference type="ARBA" id="ARBA00022605"/>
    </source>
</evidence>
<dbReference type="GO" id="GO:0005737">
    <property type="term" value="C:cytoplasm"/>
    <property type="evidence" value="ECO:0007669"/>
    <property type="project" value="TreeGrafter"/>
</dbReference>
<dbReference type="SUPFAM" id="SSF52440">
    <property type="entry name" value="PreATP-grasp domain"/>
    <property type="match status" value="1"/>
</dbReference>
<evidence type="ECO:0000256" key="3">
    <source>
        <dbReference type="ARBA" id="ARBA00022598"/>
    </source>
</evidence>
<proteinExistence type="inferred from homology"/>
<evidence type="ECO:0000256" key="2">
    <source>
        <dbReference type="ARBA" id="ARBA00006239"/>
    </source>
</evidence>
<dbReference type="Gene3D" id="3.30.470.20">
    <property type="entry name" value="ATP-grasp fold, B domain"/>
    <property type="match status" value="1"/>
</dbReference>
<dbReference type="InterPro" id="IPR011870">
    <property type="entry name" value="LysX_arch"/>
</dbReference>
<keyword evidence="6 10" id="KW-0547">Nucleotide-binding</keyword>
<dbReference type="InterPro" id="IPR013651">
    <property type="entry name" value="ATP-grasp_RimK-type"/>
</dbReference>
<evidence type="ECO:0000256" key="6">
    <source>
        <dbReference type="ARBA" id="ARBA00022741"/>
    </source>
</evidence>
<keyword evidence="8" id="KW-0460">Magnesium</keyword>
<dbReference type="GO" id="GO:0009085">
    <property type="term" value="P:lysine biosynthetic process"/>
    <property type="evidence" value="ECO:0007669"/>
    <property type="project" value="InterPro"/>
</dbReference>
<dbReference type="PANTHER" id="PTHR21621:SF2">
    <property type="entry name" value="COENZYME GAMMA-F420-2:ALPHA-L-GLUTAMATE LIGASE"/>
    <property type="match status" value="1"/>
</dbReference>
<dbReference type="NCBIfam" id="TIGR02144">
    <property type="entry name" value="LysX_arch"/>
    <property type="match status" value="1"/>
</dbReference>
<comment type="pathway">
    <text evidence="9">Amino-acid biosynthesis.</text>
</comment>